<gene>
    <name evidence="3" type="ORF">BDA99DRAFT_532409</name>
</gene>
<evidence type="ECO:0000256" key="1">
    <source>
        <dbReference type="PROSITE-ProRule" id="PRU00325"/>
    </source>
</evidence>
<organism evidence="3 4">
    <name type="scientific">Phascolomyces articulosus</name>
    <dbReference type="NCBI Taxonomy" id="60185"/>
    <lineage>
        <taxon>Eukaryota</taxon>
        <taxon>Fungi</taxon>
        <taxon>Fungi incertae sedis</taxon>
        <taxon>Mucoromycota</taxon>
        <taxon>Mucoromycotina</taxon>
        <taxon>Mucoromycetes</taxon>
        <taxon>Mucorales</taxon>
        <taxon>Lichtheimiaceae</taxon>
        <taxon>Phascolomyces</taxon>
    </lineage>
</organism>
<dbReference type="EMBL" id="JAIXMP010000003">
    <property type="protein sequence ID" value="KAI9275441.1"/>
    <property type="molecule type" value="Genomic_DNA"/>
</dbReference>
<keyword evidence="4" id="KW-1185">Reference proteome</keyword>
<sequence length="181" mass="21163">MKEHGEEKWSNAWDQFHSHINTNNYVESWHRTLKEVYLGKLKQQRADVLVHILRDNVLPDFMTTHAQVLCPVMMLLIEFQKEQIFCPKLFTSYFGSHLDVVAFEYIVWEDNNHVLVKPFSNPENTSYRVVLEENTMTSCTCPDFVQRGTTCKHIYLHRMENLALPVAQLPVIVPCVSTPEI</sequence>
<keyword evidence="1" id="KW-0862">Zinc</keyword>
<comment type="caution">
    <text evidence="3">The sequence shown here is derived from an EMBL/GenBank/DDBJ whole genome shotgun (WGS) entry which is preliminary data.</text>
</comment>
<dbReference type="Pfam" id="PF04434">
    <property type="entry name" value="SWIM"/>
    <property type="match status" value="1"/>
</dbReference>
<keyword evidence="1" id="KW-0863">Zinc-finger</keyword>
<dbReference type="PROSITE" id="PS50966">
    <property type="entry name" value="ZF_SWIM"/>
    <property type="match status" value="1"/>
</dbReference>
<evidence type="ECO:0000313" key="3">
    <source>
        <dbReference type="EMBL" id="KAI9275441.1"/>
    </source>
</evidence>
<reference evidence="3" key="2">
    <citation type="submission" date="2023-02" db="EMBL/GenBank/DDBJ databases">
        <authorList>
            <consortium name="DOE Joint Genome Institute"/>
            <person name="Mondo S.J."/>
            <person name="Chang Y."/>
            <person name="Wang Y."/>
            <person name="Ahrendt S."/>
            <person name="Andreopoulos W."/>
            <person name="Barry K."/>
            <person name="Beard J."/>
            <person name="Benny G.L."/>
            <person name="Blankenship S."/>
            <person name="Bonito G."/>
            <person name="Cuomo C."/>
            <person name="Desiro A."/>
            <person name="Gervers K.A."/>
            <person name="Hundley H."/>
            <person name="Kuo A."/>
            <person name="LaButti K."/>
            <person name="Lang B.F."/>
            <person name="Lipzen A."/>
            <person name="O'Donnell K."/>
            <person name="Pangilinan J."/>
            <person name="Reynolds N."/>
            <person name="Sandor L."/>
            <person name="Smith M.W."/>
            <person name="Tsang A."/>
            <person name="Grigoriev I.V."/>
            <person name="Stajich J.E."/>
            <person name="Spatafora J.W."/>
        </authorList>
    </citation>
    <scope>NUCLEOTIDE SEQUENCE</scope>
    <source>
        <strain evidence="3">RSA 2281</strain>
    </source>
</reference>
<dbReference type="Proteomes" id="UP001209540">
    <property type="component" value="Unassembled WGS sequence"/>
</dbReference>
<feature type="domain" description="SWIM-type" evidence="2">
    <location>
        <begin position="127"/>
        <end position="162"/>
    </location>
</feature>
<dbReference type="InterPro" id="IPR007527">
    <property type="entry name" value="Znf_SWIM"/>
</dbReference>
<name>A0AAD5KSR5_9FUNG</name>
<protein>
    <recommendedName>
        <fullName evidence="2">SWIM-type domain-containing protein</fullName>
    </recommendedName>
</protein>
<accession>A0AAD5KSR5</accession>
<keyword evidence="1" id="KW-0479">Metal-binding</keyword>
<evidence type="ECO:0000313" key="4">
    <source>
        <dbReference type="Proteomes" id="UP001209540"/>
    </source>
</evidence>
<evidence type="ECO:0000259" key="2">
    <source>
        <dbReference type="PROSITE" id="PS50966"/>
    </source>
</evidence>
<dbReference type="AlphaFoldDB" id="A0AAD5KSR5"/>
<proteinExistence type="predicted"/>
<reference evidence="3" key="1">
    <citation type="journal article" date="2022" name="IScience">
        <title>Evolution of zygomycete secretomes and the origins of terrestrial fungal ecologies.</title>
        <authorList>
            <person name="Chang Y."/>
            <person name="Wang Y."/>
            <person name="Mondo S."/>
            <person name="Ahrendt S."/>
            <person name="Andreopoulos W."/>
            <person name="Barry K."/>
            <person name="Beard J."/>
            <person name="Benny G.L."/>
            <person name="Blankenship S."/>
            <person name="Bonito G."/>
            <person name="Cuomo C."/>
            <person name="Desiro A."/>
            <person name="Gervers K.A."/>
            <person name="Hundley H."/>
            <person name="Kuo A."/>
            <person name="LaButti K."/>
            <person name="Lang B.F."/>
            <person name="Lipzen A."/>
            <person name="O'Donnell K."/>
            <person name="Pangilinan J."/>
            <person name="Reynolds N."/>
            <person name="Sandor L."/>
            <person name="Smith M.E."/>
            <person name="Tsang A."/>
            <person name="Grigoriev I.V."/>
            <person name="Stajich J.E."/>
            <person name="Spatafora J.W."/>
        </authorList>
    </citation>
    <scope>NUCLEOTIDE SEQUENCE</scope>
    <source>
        <strain evidence="3">RSA 2281</strain>
    </source>
</reference>
<dbReference type="GO" id="GO:0008270">
    <property type="term" value="F:zinc ion binding"/>
    <property type="evidence" value="ECO:0007669"/>
    <property type="project" value="UniProtKB-KW"/>
</dbReference>